<dbReference type="Gene3D" id="3.30.60.90">
    <property type="match status" value="1"/>
</dbReference>
<dbReference type="CDD" id="cd14319">
    <property type="entry name" value="UBA_NBR1"/>
    <property type="match status" value="1"/>
</dbReference>
<dbReference type="InterPro" id="IPR000270">
    <property type="entry name" value="PB1_dom"/>
</dbReference>
<dbReference type="PROSITE" id="PS50030">
    <property type="entry name" value="UBA"/>
    <property type="match status" value="1"/>
</dbReference>
<organism evidence="17 18">
    <name type="scientific">Tripterygium wilfordii</name>
    <name type="common">Thunder God vine</name>
    <dbReference type="NCBI Taxonomy" id="458696"/>
    <lineage>
        <taxon>Eukaryota</taxon>
        <taxon>Viridiplantae</taxon>
        <taxon>Streptophyta</taxon>
        <taxon>Embryophyta</taxon>
        <taxon>Tracheophyta</taxon>
        <taxon>Spermatophyta</taxon>
        <taxon>Magnoliopsida</taxon>
        <taxon>eudicotyledons</taxon>
        <taxon>Gunneridae</taxon>
        <taxon>Pentapetalae</taxon>
        <taxon>rosids</taxon>
        <taxon>fabids</taxon>
        <taxon>Celastrales</taxon>
        <taxon>Celastraceae</taxon>
        <taxon>Tripterygium</taxon>
    </lineage>
</organism>
<reference evidence="17 18" key="1">
    <citation type="journal article" date="2020" name="Nat. Commun.">
        <title>Genome of Tripterygium wilfordii and identification of cytochrome P450 involved in triptolide biosynthesis.</title>
        <authorList>
            <person name="Tu L."/>
            <person name="Su P."/>
            <person name="Zhang Z."/>
            <person name="Gao L."/>
            <person name="Wang J."/>
            <person name="Hu T."/>
            <person name="Zhou J."/>
            <person name="Zhang Y."/>
            <person name="Zhao Y."/>
            <person name="Liu Y."/>
            <person name="Song Y."/>
            <person name="Tong Y."/>
            <person name="Lu Y."/>
            <person name="Yang J."/>
            <person name="Xu C."/>
            <person name="Jia M."/>
            <person name="Peters R.J."/>
            <person name="Huang L."/>
            <person name="Gao W."/>
        </authorList>
    </citation>
    <scope>NUCLEOTIDE SEQUENCE [LARGE SCALE GENOMIC DNA]</scope>
    <source>
        <strain evidence="18">cv. XIE 37</strain>
        <tissue evidence="17">Leaf</tissue>
    </source>
</reference>
<protein>
    <recommendedName>
        <fullName evidence="19">Protein NBR1</fullName>
    </recommendedName>
</protein>
<dbReference type="InParanoid" id="A0A7J7DBU4"/>
<dbReference type="PANTHER" id="PTHR20930">
    <property type="entry name" value="OVARIAN CARCINOMA ANTIGEN CA125-RELATED"/>
    <property type="match status" value="1"/>
</dbReference>
<dbReference type="EMBL" id="JAAARO010000008">
    <property type="protein sequence ID" value="KAF5743728.1"/>
    <property type="molecule type" value="Genomic_DNA"/>
</dbReference>
<dbReference type="AlphaFoldDB" id="A0A7J7DBU4"/>
<name>A0A7J7DBU4_TRIWF</name>
<dbReference type="GO" id="GO:0008270">
    <property type="term" value="F:zinc ion binding"/>
    <property type="evidence" value="ECO:0007669"/>
    <property type="project" value="UniProtKB-KW"/>
</dbReference>
<dbReference type="InterPro" id="IPR009060">
    <property type="entry name" value="UBA-like_sf"/>
</dbReference>
<keyword evidence="4" id="KW-0813">Transport</keyword>
<evidence type="ECO:0000256" key="2">
    <source>
        <dbReference type="ARBA" id="ARBA00004419"/>
    </source>
</evidence>
<evidence type="ECO:0000256" key="4">
    <source>
        <dbReference type="ARBA" id="ARBA00022448"/>
    </source>
</evidence>
<dbReference type="Proteomes" id="UP000593562">
    <property type="component" value="Unassembled WGS sequence"/>
</dbReference>
<feature type="region of interest" description="Disordered" evidence="13">
    <location>
        <begin position="169"/>
        <end position="210"/>
    </location>
</feature>
<dbReference type="PROSITE" id="PS51745">
    <property type="entry name" value="PB1"/>
    <property type="match status" value="1"/>
</dbReference>
<dbReference type="InterPro" id="IPR013783">
    <property type="entry name" value="Ig-like_fold"/>
</dbReference>
<sequence>MEYAMVIKVKYGDTLRRFSVPVNEKKQLDLDMGRLKGKILSLFNFPLDADLILTYIDEDGDVVTLADDNDLCDVMSQRLKFLRIDVQLNDEKSGNSSASSGSATLVGSPQIQKPLPNISVGNEVLKLIPNPLYETLSKLSLDLASKATSSSPVLAELLECFSKMSHGHLNPVSQSGPDTSTEGGSSAGLKAPLVSNDANASKDYGSQEELRKSNLATEQIKKVKIENVARGVGVPNLSEATPVNLNVNPPINAPANDDTGVHKEIDGHLSGESVDFGLSDMAGSTRPASVVRGQNSEFIGNITNGCPFSGMTKNNHAAVPPRVHPRVSPFKRSNNRYDAAVGMFHKGVRCDGCGVHPITGPRFKSNLKEDYDLCSICFSEMGNVSDYIRIDRPQSYRHPQAVQGLHDFHHRVSPHKVRQFLRSVSVKSARPKLDSCFVSDVNVLDGTVMAPSTSFTKIWRMRNCGDSVWPQGSQLVWIGGDRLSMAISVNVEIPADGVPIDGELDIAVDFISPPLPGRYISYWRMATPSGVKFGQRVWVLIQVDAALKDAFCERFQDLNLNVTLQDEVDGYQGLNLNYPPVGGCSKFPEMLDMNVLPVGDDVSSLPSGSAVLEPAKPVAVEQPKEENAESNFPINDALLVGSGASAPPAPLQVPSEVNSRVSYPIIDLSETTAAGISYPTPSFSEAPISSEGAKEIDEVEKSLLKELEMMGFKQVELNKVILRRNEYNLEQSLDDLCGDAEWDTILEELQEMGFCNQESNKRLLKKNNGSIKRVVMELLSGEEV</sequence>
<dbReference type="InterPro" id="IPR056893">
    <property type="entry name" value="UBA_Nbr1_C"/>
</dbReference>
<dbReference type="Pfam" id="PF16158">
    <property type="entry name" value="N_BRCA1_IG"/>
    <property type="match status" value="1"/>
</dbReference>
<evidence type="ECO:0000256" key="1">
    <source>
        <dbReference type="ARBA" id="ARBA00004116"/>
    </source>
</evidence>
<keyword evidence="5" id="KW-0926">Vacuole</keyword>
<comment type="subunit">
    <text evidence="3">Homodimers and heterodimers.</text>
</comment>
<gene>
    <name evidence="17" type="ORF">HS088_TW08G00315</name>
</gene>
<evidence type="ECO:0000313" key="17">
    <source>
        <dbReference type="EMBL" id="KAF5743728.1"/>
    </source>
</evidence>
<dbReference type="Gene3D" id="1.10.8.10">
    <property type="entry name" value="DNA helicase RuvA subunit, C-terminal domain"/>
    <property type="match status" value="2"/>
</dbReference>
<dbReference type="InterPro" id="IPR000433">
    <property type="entry name" value="Znf_ZZ"/>
</dbReference>
<comment type="caution">
    <text evidence="17">The sequence shown here is derived from an EMBL/GenBank/DDBJ whole genome shotgun (WGS) entry which is preliminary data.</text>
</comment>
<evidence type="ECO:0000256" key="10">
    <source>
        <dbReference type="ARBA" id="ARBA00023006"/>
    </source>
</evidence>
<keyword evidence="18" id="KW-1185">Reference proteome</keyword>
<dbReference type="Pfam" id="PF24932">
    <property type="entry name" value="UBA_NBR1_C"/>
    <property type="match status" value="2"/>
</dbReference>
<dbReference type="CDD" id="cd14947">
    <property type="entry name" value="NBR1_like"/>
    <property type="match status" value="1"/>
</dbReference>
<evidence type="ECO:0000256" key="12">
    <source>
        <dbReference type="PROSITE-ProRule" id="PRU00228"/>
    </source>
</evidence>
<dbReference type="GO" id="GO:0006914">
    <property type="term" value="P:autophagy"/>
    <property type="evidence" value="ECO:0007669"/>
    <property type="project" value="UniProtKB-KW"/>
</dbReference>
<feature type="domain" description="PB1" evidence="16">
    <location>
        <begin position="4"/>
        <end position="89"/>
    </location>
</feature>
<dbReference type="SUPFAM" id="SSF46934">
    <property type="entry name" value="UBA-like"/>
    <property type="match status" value="1"/>
</dbReference>
<dbReference type="Pfam" id="PF00564">
    <property type="entry name" value="PB1"/>
    <property type="match status" value="1"/>
</dbReference>
<dbReference type="GO" id="GO:0015031">
    <property type="term" value="P:protein transport"/>
    <property type="evidence" value="ECO:0007669"/>
    <property type="project" value="UniProtKB-KW"/>
</dbReference>
<evidence type="ECO:0000256" key="5">
    <source>
        <dbReference type="ARBA" id="ARBA00022554"/>
    </source>
</evidence>
<dbReference type="InterPro" id="IPR032350">
    <property type="entry name" value="Nbr1_FW"/>
</dbReference>
<evidence type="ECO:0000256" key="3">
    <source>
        <dbReference type="ARBA" id="ARBA00011726"/>
    </source>
</evidence>
<dbReference type="Gene3D" id="2.60.40.10">
    <property type="entry name" value="Immunoglobulins"/>
    <property type="match status" value="1"/>
</dbReference>
<evidence type="ECO:0000259" key="16">
    <source>
        <dbReference type="PROSITE" id="PS51745"/>
    </source>
</evidence>
<evidence type="ECO:0000256" key="6">
    <source>
        <dbReference type="ARBA" id="ARBA00022723"/>
    </source>
</evidence>
<dbReference type="Pfam" id="PF00569">
    <property type="entry name" value="ZZ"/>
    <property type="match status" value="1"/>
</dbReference>
<keyword evidence="7 12" id="KW-0863">Zinc-finger</keyword>
<dbReference type="SUPFAM" id="SSF54277">
    <property type="entry name" value="CAD &amp; PB1 domains"/>
    <property type="match status" value="1"/>
</dbReference>
<evidence type="ECO:0000256" key="11">
    <source>
        <dbReference type="ARBA" id="ARBA00023329"/>
    </source>
</evidence>
<comment type="subcellular location">
    <subcellularLocation>
        <location evidence="2">Cytoplasmic vesicle</location>
        <location evidence="2">Autophagosome</location>
    </subcellularLocation>
    <subcellularLocation>
        <location evidence="1">Vacuole</location>
    </subcellularLocation>
</comment>
<dbReference type="FunFam" id="1.10.8.10:FF:000085">
    <property type="entry name" value="protein NBR1 homolog"/>
    <property type="match status" value="1"/>
</dbReference>
<evidence type="ECO:0000256" key="7">
    <source>
        <dbReference type="ARBA" id="ARBA00022771"/>
    </source>
</evidence>
<feature type="domain" description="UBA" evidence="14">
    <location>
        <begin position="732"/>
        <end position="781"/>
    </location>
</feature>
<dbReference type="SUPFAM" id="SSF57850">
    <property type="entry name" value="RING/U-box"/>
    <property type="match status" value="1"/>
</dbReference>
<keyword evidence="10" id="KW-0072">Autophagy</keyword>
<keyword evidence="11" id="KW-0968">Cytoplasmic vesicle</keyword>
<dbReference type="InterPro" id="IPR053793">
    <property type="entry name" value="PB1-like"/>
</dbReference>
<feature type="domain" description="ZZ-type" evidence="15">
    <location>
        <begin position="345"/>
        <end position="395"/>
    </location>
</feature>
<dbReference type="PANTHER" id="PTHR20930:SF0">
    <property type="entry name" value="PROTEIN ILRUN"/>
    <property type="match status" value="1"/>
</dbReference>
<evidence type="ECO:0008006" key="19">
    <source>
        <dbReference type="Google" id="ProtNLM"/>
    </source>
</evidence>
<keyword evidence="8" id="KW-0862">Zinc</keyword>
<evidence type="ECO:0000259" key="15">
    <source>
        <dbReference type="PROSITE" id="PS50135"/>
    </source>
</evidence>
<dbReference type="InterPro" id="IPR015940">
    <property type="entry name" value="UBA"/>
</dbReference>
<feature type="compositionally biased region" description="Polar residues" evidence="13">
    <location>
        <begin position="171"/>
        <end position="184"/>
    </location>
</feature>
<evidence type="ECO:0000259" key="14">
    <source>
        <dbReference type="PROSITE" id="PS50030"/>
    </source>
</evidence>
<evidence type="ECO:0000256" key="13">
    <source>
        <dbReference type="SAM" id="MobiDB-lite"/>
    </source>
</evidence>
<dbReference type="GO" id="GO:0031410">
    <property type="term" value="C:cytoplasmic vesicle"/>
    <property type="evidence" value="ECO:0007669"/>
    <property type="project" value="UniProtKB-KW"/>
</dbReference>
<dbReference type="SMART" id="SM00666">
    <property type="entry name" value="PB1"/>
    <property type="match status" value="1"/>
</dbReference>
<keyword evidence="9" id="KW-0653">Protein transport</keyword>
<accession>A0A7J7DBU4</accession>
<keyword evidence="6" id="KW-0479">Metal-binding</keyword>
<dbReference type="SMART" id="SM00291">
    <property type="entry name" value="ZnF_ZZ"/>
    <property type="match status" value="1"/>
</dbReference>
<proteinExistence type="predicted"/>
<evidence type="ECO:0000256" key="8">
    <source>
        <dbReference type="ARBA" id="ARBA00022833"/>
    </source>
</evidence>
<dbReference type="InterPro" id="IPR043145">
    <property type="entry name" value="Znf_ZZ_sf"/>
</dbReference>
<dbReference type="PROSITE" id="PS50135">
    <property type="entry name" value="ZF_ZZ_2"/>
    <property type="match status" value="1"/>
</dbReference>
<evidence type="ECO:0000256" key="9">
    <source>
        <dbReference type="ARBA" id="ARBA00022927"/>
    </source>
</evidence>
<dbReference type="FunCoup" id="A0A7J7DBU4">
    <property type="interactions" value="1578"/>
</dbReference>
<evidence type="ECO:0000313" key="18">
    <source>
        <dbReference type="Proteomes" id="UP000593562"/>
    </source>
</evidence>
<dbReference type="Gene3D" id="3.10.20.90">
    <property type="entry name" value="Phosphatidylinositol 3-kinase Catalytic Subunit, Chain A, domain 1"/>
    <property type="match status" value="1"/>
</dbReference>
<dbReference type="GO" id="GO:0005776">
    <property type="term" value="C:autophagosome"/>
    <property type="evidence" value="ECO:0007669"/>
    <property type="project" value="UniProtKB-SubCell"/>
</dbReference>